<evidence type="ECO:0000256" key="4">
    <source>
        <dbReference type="ARBA" id="ARBA00022989"/>
    </source>
</evidence>
<keyword evidence="5 7" id="KW-0472">Membrane</keyword>
<organism evidence="8 9">
    <name type="scientific">Burkholderia pseudomultivorans</name>
    <dbReference type="NCBI Taxonomy" id="1207504"/>
    <lineage>
        <taxon>Bacteria</taxon>
        <taxon>Pseudomonadati</taxon>
        <taxon>Pseudomonadota</taxon>
        <taxon>Betaproteobacteria</taxon>
        <taxon>Burkholderiales</taxon>
        <taxon>Burkholderiaceae</taxon>
        <taxon>Burkholderia</taxon>
        <taxon>Burkholderia cepacia complex</taxon>
    </lineage>
</organism>
<feature type="transmembrane region" description="Helical" evidence="7">
    <location>
        <begin position="31"/>
        <end position="52"/>
    </location>
</feature>
<proteinExistence type="inferred from homology"/>
<feature type="region of interest" description="Disordered" evidence="6">
    <location>
        <begin position="1"/>
        <end position="21"/>
    </location>
</feature>
<dbReference type="AlphaFoldDB" id="A0A132EM17"/>
<evidence type="ECO:0008006" key="10">
    <source>
        <dbReference type="Google" id="ProtNLM"/>
    </source>
</evidence>
<feature type="compositionally biased region" description="Basic and acidic residues" evidence="6">
    <location>
        <begin position="84"/>
        <end position="98"/>
    </location>
</feature>
<evidence type="ECO:0000256" key="3">
    <source>
        <dbReference type="ARBA" id="ARBA00022692"/>
    </source>
</evidence>
<keyword evidence="4 7" id="KW-1133">Transmembrane helix</keyword>
<sequence length="411" mass="43195">MTDHNEIHTAPDEERGIPSLEGKKRTRMNTVVFTGIALLAIVLLASMAALYVKRLTAQKEAERAEAAARPKGNGQTVDTDQDLDGTKKRIKEQEEAQRARAAAIAAAASQAHGEMQPPADAAASAPATTRTAQTAQQGGSGQHIETPMERRLSGGVNVFGSDKGDLANIAGAADSSGGSLLGGGAAAGGGSGKSPLDQQMAVSSLARAAVVKPGYLPNLTYLLKRGTMIPCIGNRMISTYPSGTSCQLAQDVYSANGETLLLRKGAMALGEQQQALLQGQARMFAMYTRIDDGKITVPLDSPVTDSLGASGMPAYVERHFWERFGGALMVGLVSDFGQAIAQRSVGSNNSTISLTSTSQSTQDLANETLRNTINIPPTGYVNQGAITYIYVARDIDFSSFYELVPTQGVVR</sequence>
<feature type="compositionally biased region" description="Low complexity" evidence="6">
    <location>
        <begin position="99"/>
        <end position="137"/>
    </location>
</feature>
<dbReference type="EMBL" id="LPJR01000002">
    <property type="protein sequence ID" value="KWF37396.1"/>
    <property type="molecule type" value="Genomic_DNA"/>
</dbReference>
<evidence type="ECO:0000313" key="8">
    <source>
        <dbReference type="EMBL" id="KWF37396.1"/>
    </source>
</evidence>
<evidence type="ECO:0000256" key="6">
    <source>
        <dbReference type="SAM" id="MobiDB-lite"/>
    </source>
</evidence>
<reference evidence="8 9" key="1">
    <citation type="submission" date="2015-11" db="EMBL/GenBank/DDBJ databases">
        <title>Expanding the genomic diversity of Burkholderia species for the development of highly accurate diagnostics.</title>
        <authorList>
            <person name="Sahl J."/>
            <person name="Keim P."/>
            <person name="Wagner D."/>
        </authorList>
    </citation>
    <scope>NUCLEOTIDE SEQUENCE [LARGE SCALE GENOMIC DNA]</scope>
    <source>
        <strain evidence="8 9">MSMB368WGS</strain>
    </source>
</reference>
<dbReference type="GO" id="GO:0016020">
    <property type="term" value="C:membrane"/>
    <property type="evidence" value="ECO:0007669"/>
    <property type="project" value="UniProtKB-SubCell"/>
</dbReference>
<evidence type="ECO:0000256" key="2">
    <source>
        <dbReference type="ARBA" id="ARBA00010265"/>
    </source>
</evidence>
<comment type="similarity">
    <text evidence="2">Belongs to the TrbI/VirB10 family.</text>
</comment>
<feature type="region of interest" description="Disordered" evidence="6">
    <location>
        <begin position="63"/>
        <end position="147"/>
    </location>
</feature>
<dbReference type="CDD" id="cd16429">
    <property type="entry name" value="VirB10"/>
    <property type="match status" value="1"/>
</dbReference>
<comment type="subcellular location">
    <subcellularLocation>
        <location evidence="1">Membrane</location>
        <topology evidence="1">Single-pass membrane protein</topology>
    </subcellularLocation>
</comment>
<feature type="compositionally biased region" description="Basic and acidic residues" evidence="6">
    <location>
        <begin position="1"/>
        <end position="16"/>
    </location>
</feature>
<dbReference type="OrthoDB" id="9766860at2"/>
<dbReference type="Proteomes" id="UP000062912">
    <property type="component" value="Unassembled WGS sequence"/>
</dbReference>
<dbReference type="Pfam" id="PF03743">
    <property type="entry name" value="TrbI"/>
    <property type="match status" value="1"/>
</dbReference>
<evidence type="ECO:0000256" key="7">
    <source>
        <dbReference type="SAM" id="Phobius"/>
    </source>
</evidence>
<protein>
    <recommendedName>
        <fullName evidence="10">Type IV secretion system protein VirB10</fullName>
    </recommendedName>
</protein>
<dbReference type="InterPro" id="IPR042217">
    <property type="entry name" value="T4SS_VirB10/TrbI"/>
</dbReference>
<keyword evidence="3 7" id="KW-0812">Transmembrane</keyword>
<evidence type="ECO:0000256" key="5">
    <source>
        <dbReference type="ARBA" id="ARBA00023136"/>
    </source>
</evidence>
<name>A0A132EM17_9BURK</name>
<gene>
    <name evidence="8" type="ORF">WT56_34210</name>
</gene>
<comment type="caution">
    <text evidence="8">The sequence shown here is derived from an EMBL/GenBank/DDBJ whole genome shotgun (WGS) entry which is preliminary data.</text>
</comment>
<dbReference type="Gene3D" id="2.40.128.260">
    <property type="entry name" value="Type IV secretion system, VirB10/TraB/TrbI"/>
    <property type="match status" value="2"/>
</dbReference>
<evidence type="ECO:0000256" key="1">
    <source>
        <dbReference type="ARBA" id="ARBA00004167"/>
    </source>
</evidence>
<dbReference type="InterPro" id="IPR005498">
    <property type="entry name" value="T4SS_VirB10/TraB/TrbI"/>
</dbReference>
<evidence type="ECO:0000313" key="9">
    <source>
        <dbReference type="Proteomes" id="UP000062912"/>
    </source>
</evidence>
<dbReference type="RefSeq" id="WP_060239158.1">
    <property type="nucleotide sequence ID" value="NZ_LPJR01000002.1"/>
</dbReference>
<accession>A0A132EM17</accession>